<sequence length="90" mass="10482">MAKAIANRLRGVIRKCIDMAQSAFVPGRIGRKGFMAVKLDMSKAYDRVEWNFLGRNYHEVFKLYYVFGDCKWLQRRDFLTGKGLTSRRSA</sequence>
<keyword evidence="1" id="KW-0548">Nucleotidyltransferase</keyword>
<accession>A0A5B6VJ23</accession>
<reference evidence="2" key="1">
    <citation type="journal article" date="2019" name="Plant Biotechnol. J.">
        <title>Genome sequencing of the Australian wild diploid species Gossypium australe highlights disease resistance and delayed gland morphogenesis.</title>
        <authorList>
            <person name="Cai Y."/>
            <person name="Cai X."/>
            <person name="Wang Q."/>
            <person name="Wang P."/>
            <person name="Zhang Y."/>
            <person name="Cai C."/>
            <person name="Xu Y."/>
            <person name="Wang K."/>
            <person name="Zhou Z."/>
            <person name="Wang C."/>
            <person name="Geng S."/>
            <person name="Li B."/>
            <person name="Dong Q."/>
            <person name="Hou Y."/>
            <person name="Wang H."/>
            <person name="Ai P."/>
            <person name="Liu Z."/>
            <person name="Yi F."/>
            <person name="Sun M."/>
            <person name="An G."/>
            <person name="Cheng J."/>
            <person name="Zhang Y."/>
            <person name="Shi Q."/>
            <person name="Xie Y."/>
            <person name="Shi X."/>
            <person name="Chang Y."/>
            <person name="Huang F."/>
            <person name="Chen Y."/>
            <person name="Hong S."/>
            <person name="Mi L."/>
            <person name="Sun Q."/>
            <person name="Zhang L."/>
            <person name="Zhou B."/>
            <person name="Peng R."/>
            <person name="Zhang X."/>
            <person name="Liu F."/>
        </authorList>
    </citation>
    <scope>NUCLEOTIDE SEQUENCE [LARGE SCALE GENOMIC DNA]</scope>
    <source>
        <strain evidence="2">cv. PA1801</strain>
    </source>
</reference>
<dbReference type="Proteomes" id="UP000325315">
    <property type="component" value="Unassembled WGS sequence"/>
</dbReference>
<name>A0A5B6VJ23_9ROSI</name>
<organism evidence="1 2">
    <name type="scientific">Gossypium australe</name>
    <dbReference type="NCBI Taxonomy" id="47621"/>
    <lineage>
        <taxon>Eukaryota</taxon>
        <taxon>Viridiplantae</taxon>
        <taxon>Streptophyta</taxon>
        <taxon>Embryophyta</taxon>
        <taxon>Tracheophyta</taxon>
        <taxon>Spermatophyta</taxon>
        <taxon>Magnoliopsida</taxon>
        <taxon>eudicotyledons</taxon>
        <taxon>Gunneridae</taxon>
        <taxon>Pentapetalae</taxon>
        <taxon>rosids</taxon>
        <taxon>malvids</taxon>
        <taxon>Malvales</taxon>
        <taxon>Malvaceae</taxon>
        <taxon>Malvoideae</taxon>
        <taxon>Gossypium</taxon>
    </lineage>
</organism>
<dbReference type="GO" id="GO:0003964">
    <property type="term" value="F:RNA-directed DNA polymerase activity"/>
    <property type="evidence" value="ECO:0007669"/>
    <property type="project" value="UniProtKB-KW"/>
</dbReference>
<proteinExistence type="predicted"/>
<comment type="caution">
    <text evidence="1">The sequence shown here is derived from an EMBL/GenBank/DDBJ whole genome shotgun (WGS) entry which is preliminary data.</text>
</comment>
<dbReference type="AlphaFoldDB" id="A0A5B6VJ23"/>
<keyword evidence="2" id="KW-1185">Reference proteome</keyword>
<dbReference type="EMBL" id="SMMG02000006">
    <property type="protein sequence ID" value="KAA3469172.1"/>
    <property type="molecule type" value="Genomic_DNA"/>
</dbReference>
<protein>
    <submittedName>
        <fullName evidence="1">Reverse transcriptase</fullName>
    </submittedName>
</protein>
<evidence type="ECO:0000313" key="1">
    <source>
        <dbReference type="EMBL" id="KAA3469172.1"/>
    </source>
</evidence>
<keyword evidence="1" id="KW-0808">Transferase</keyword>
<keyword evidence="1" id="KW-0695">RNA-directed DNA polymerase</keyword>
<evidence type="ECO:0000313" key="2">
    <source>
        <dbReference type="Proteomes" id="UP000325315"/>
    </source>
</evidence>
<dbReference type="OrthoDB" id="1748983at2759"/>
<gene>
    <name evidence="1" type="ORF">EPI10_014987</name>
</gene>